<dbReference type="SUPFAM" id="SSF52540">
    <property type="entry name" value="P-loop containing nucleoside triphosphate hydrolases"/>
    <property type="match status" value="3"/>
</dbReference>
<dbReference type="Gene3D" id="3.80.10.10">
    <property type="entry name" value="Ribonuclease Inhibitor"/>
    <property type="match status" value="4"/>
</dbReference>
<comment type="caution">
    <text evidence="5">The sequence shown here is derived from an EMBL/GenBank/DDBJ whole genome shotgun (WGS) entry which is preliminary data.</text>
</comment>
<dbReference type="InterPro" id="IPR032675">
    <property type="entry name" value="LRR_dom_sf"/>
</dbReference>
<dbReference type="SMART" id="SM00382">
    <property type="entry name" value="AAA"/>
    <property type="match status" value="3"/>
</dbReference>
<feature type="domain" description="TIR" evidence="4">
    <location>
        <begin position="1060"/>
        <end position="1206"/>
    </location>
</feature>
<dbReference type="SUPFAM" id="SSF52200">
    <property type="entry name" value="Toll/Interleukin receptor TIR domain"/>
    <property type="match status" value="3"/>
</dbReference>
<accession>A0ABQ7XQM2</accession>
<evidence type="ECO:0000313" key="6">
    <source>
        <dbReference type="Proteomes" id="UP000824890"/>
    </source>
</evidence>
<keyword evidence="6" id="KW-1185">Reference proteome</keyword>
<name>A0ABQ7XQM2_BRANA</name>
<sequence length="3157" mass="358281">IDFFFVFHIWLSSRDFHRYSALMASSSSSSLRIWRYRVFTSFHGPDVRKTFLSHLRKQFGCNGISMFDDQEIERSHTIAPALRQAIRESRISIVVLTKNYVSSSWCLDELLEILKCKEEIGQIVMAIFYGIDPSHVRKQTGDFGKVFKETCRGKTEEEKQRWSQALTDVGNIAGEHFLNWVNESEMIEKIARDVSNKLNITISRDFEGMVGIEKHLDKMQSLLHSDEDGAMIVGICGPAGIGKTTIARALHSRLSSTFQLTCFLENIRGSCNSGLDEYGLKLRLQELLLSKIFNQNGMRIYHLGAIPERLCDQKVLIILDDVDDLQQLEALADETNWFGDGSRIIVTTEDQELLELHGISNIYHVDLPTEKEARKIFCRYAFRQSLPPYGYENLAERATELCGNLPFGLRVMGSMLRGKKEDDWESILCRLENSNIPKIDAVLRVGYDNIHERDQILFHLIAVFFNYENDGHVKTMLADSGLDVRLGLKTLAYKSLIKISTEGEIVMHKLLQQVGRQAIQRQEPWKRQILIDTDDIRDVLENDSGSRSLMGISLDISTIKDDMDISARVFKSMRTLRFLRVYNTRSDTNVRVHLPEDMEFPPRLKLLHWEVYPRKFLPRTFCPEHLVELHLTDTQLEKLWEGTQPLTSLKKMVLVSCLCLKELPDLANATNLEILDVSGCQSLVEIHSSVGNLHRLQSLDMIFCKKLQVVPTLFNLTSLESLVIMGSYQMRELPDISTTIRELSIPETMLEEFLESTRLWSHLQCLEIFGCAITDQFMAHPSQRNLMLVRSVTGIERIPACIKSLHGLKELSIYGCPKLASLPEIPRSLTTLTVYKCPSLETLEPFPFGSRIEDLFFLDCFRLGRKARRLITQQSSRVCLPGRNVPAEFHHRAIGNFLAICSNAYRFKICAVISPKQVMVEDQVIELLCHILINGCPMKIPLKNIFDLEITIQLEHLIIFPSTLLTVDRRPEQYSEILFEFSTTSQDIEVIECGVQILRDKTDIRSSYGSCESNSEQLLELEDDLDYDAPRVDTIKDFAKDFYRYSNFMASSSSSLPRTWRYRVFTSFHGPDVRKTFLAHLRKQFTSNGISMFDDQGIERGHTIAPALTQAIRESRISIVVFTKNYASSSWCLDELLGILKCKEEIGQIVMTIFYGVDPSHVRKQTGDFGKVFKKTCSGKTEEEMQRWSQALTVVGNIADEDGAMFVGICGPAGIGKTTIARALHCRFASGFQLTCFMENLRGSCNSGIDEYGLKLRLQELLLSKIFNQNGMRIYHLGAIKERLCDLKVLIVLDDVDDLKQLEALADETNWFGPGSRVIVTTEDQEILEQHDISNTYHVEFPTQVDARQIFCRFAFRQLSAPHGFEKLVERVIMLCSNLPLGLRVMGSSLRRKKVDDWEGILQRLENSLNRDIEGVLRVGYDNLHKDDQFLFQLIACFFNYQDDDRVKAMLVDKGTIVMHKLLQQVGREAVHLQEPRKRQILIDAHQICDVLENDYESTSLMGISFDTSTIPNGVYISAQAFRRMRDLRFLSIYETRRDPNDRVHLPEDMSFPPLLRLLHWEVYPGKCLPHTLRPEHLVELCFVNSKLEKLWQGIQPLTNLKKMDLSGSLSLKEVPDLSNATHLKRLNLTGCWSLVEIPSSIGDLHKLEELEINLGISLQVFPSHLNLASLETLKMVGCWQLRKIPYVSTNIKSLVIGDTMLEEFPESVRLWSHLQSLNIYGSLLTVPLLETTLQEFSVATVERIPDWIKDLNGLKFLYIAGCPKLASLPELPNSLKKVTVDNCESLETVCFPFGTPTTYFLYFPNCFKLCLEAKRVITQQSFRAYFPGKEMPAEFDDRRGVGSSLTIRPAICKFRICLVLSPKPDMEEDYFELMFRIRVKGCPSDEDMLCTSSHEVDVTECGVQVLTDETNRIYESCSEQVSEDGDDIFSDDKSNGFDEPRVKISKAAAFRKDGDLPLLRKALVVPGLVVIENLILLVIWNLETVLTKVFEPSSVGTVRSCPNGLDLDRDEQLSFRAQLKCLSRACAFDRGSLSQAQFSWLLLLPLILAHGDTASSRASMDQMSVKPFSAIYVRKQFDCYGITMFDDQAIERSQIIAPALTQAIRESRISIVVLSKNYASSSWCLDELLEILKCKEDMGQIVMTIFYGVDPSHVRRQTGEFGIAFKETCAHKTEEEKQRWSQALTDVGNIAGEHFLKWDNESNMIEKIARDVSNKLNVTISRGFEDMVGIEAHLEKMQSLLHLDDDDDKDGAMFVAICGPAGIGKTTIARALHSRLSSNFKLTCFMENLRGSCNSGLDEYGLKLCLQEKLLLKIFNQNSMRICHIGTIQERLCDQKVLIILDDADDLQQLEALADETNWFGSGSRIIITTEDQELLEQHGINNTYHVGFPTEIDARQILCRSAFKQSSAPHGFENLVVRVTKLCSNLPLGLRVVGSSLRGKKEDDWESISHRLDNNLDRKIDGVLRVGYDSLLENEQSLFLHIAFFFNYQDDDHIKAMLGDSNLDVTYGLKTLSYKSLIQKSTKGKVVMHKLLQQVARHAVQRQKPWKRQILTDASEICDVLETNYARTGVTGISLDISTIPNRVYISAGGFKRMRNLRFLSIYEPRGDTNVRVHVPGDMDFPPCLRLLHWDIYPEKCLPHTLRPEHLVELNLGNSKLEKLWQGTQPLTNLKKVVLLWSKNLKELPDLSNATNLERLDLTGCQSLVEIPSAIGNLHKLEFLEMDLCINLQVVPNLFYLASLQRVRMLGCRKLRKIPHMSRNITRLTIADTMLEEEFPGSISAWSRLRCLNINGSVNPYPLSSEPFPPIMTEPFPEESLEDVENFPDCIKDLHGLIWLCVGGCPKITSLPELPPSLRTLKVEDCESLETLISFPYGSQIEELYFPNCFKLSEEARKVIAQQPFLEIACLPGWEIPAEFDHRAQGNSLTITSSFCRLRVCLVVTPKPHTKVGIVDLLCSMSLNGCPIAESIVTRLPYIRAEHLFIFPYELLDKEGWLEQNNEILFQFSTSSRNIDVIECGVQILTNKTGRKRSTCETCESVSEQVCKGDDDESLSDGRYEQGPIYCSQNGGRQAGSLRSQFWHMVSSTSTGRLFGSDGGRSSLAPVTRPSFGTVTGSDYGEPSSSLLVSSGSSPGLPQILLALRFHTSLCYNHSRSLN</sequence>
<dbReference type="PANTHER" id="PTHR11017:SF225">
    <property type="entry name" value="ADP-RIBOSYL CYCLASE_CYCLIC ADP-RIBOSE HYDROLASE-RELATED"/>
    <property type="match status" value="1"/>
</dbReference>
<dbReference type="InterPro" id="IPR000157">
    <property type="entry name" value="TIR_dom"/>
</dbReference>
<gene>
    <name evidence="5" type="ORF">HID58_085496</name>
</gene>
<dbReference type="Proteomes" id="UP000824890">
    <property type="component" value="Unassembled WGS sequence"/>
</dbReference>
<dbReference type="Gene3D" id="3.40.50.10140">
    <property type="entry name" value="Toll/interleukin-1 receptor homology (TIR) domain"/>
    <property type="match status" value="3"/>
</dbReference>
<proteinExistence type="predicted"/>
<keyword evidence="2" id="KW-0677">Repeat</keyword>
<keyword evidence="1" id="KW-0433">Leucine-rich repeat</keyword>
<organism evidence="5 6">
    <name type="scientific">Brassica napus</name>
    <name type="common">Rape</name>
    <dbReference type="NCBI Taxonomy" id="3708"/>
    <lineage>
        <taxon>Eukaryota</taxon>
        <taxon>Viridiplantae</taxon>
        <taxon>Streptophyta</taxon>
        <taxon>Embryophyta</taxon>
        <taxon>Tracheophyta</taxon>
        <taxon>Spermatophyta</taxon>
        <taxon>Magnoliopsida</taxon>
        <taxon>eudicotyledons</taxon>
        <taxon>Gunneridae</taxon>
        <taxon>Pentapetalae</taxon>
        <taxon>rosids</taxon>
        <taxon>malvids</taxon>
        <taxon>Brassicales</taxon>
        <taxon>Brassicaceae</taxon>
        <taxon>Brassiceae</taxon>
        <taxon>Brassica</taxon>
    </lineage>
</organism>
<dbReference type="SUPFAM" id="SSF52058">
    <property type="entry name" value="L domain-like"/>
    <property type="match status" value="3"/>
</dbReference>
<feature type="non-terminal residue" evidence="5">
    <location>
        <position position="1"/>
    </location>
</feature>
<dbReference type="Pfam" id="PF23282">
    <property type="entry name" value="WHD_ROQ1"/>
    <property type="match status" value="2"/>
</dbReference>
<evidence type="ECO:0000313" key="5">
    <source>
        <dbReference type="EMBL" id="KAH0857235.1"/>
    </source>
</evidence>
<evidence type="ECO:0000259" key="4">
    <source>
        <dbReference type="PROSITE" id="PS50104"/>
    </source>
</evidence>
<feature type="domain" description="TIR" evidence="4">
    <location>
        <begin position="34"/>
        <end position="198"/>
    </location>
</feature>
<dbReference type="PRINTS" id="PR00364">
    <property type="entry name" value="DISEASERSIST"/>
</dbReference>
<reference evidence="5 6" key="1">
    <citation type="submission" date="2021-05" db="EMBL/GenBank/DDBJ databases">
        <title>Genome Assembly of Synthetic Allotetraploid Brassica napus Reveals Homoeologous Exchanges between Subgenomes.</title>
        <authorList>
            <person name="Davis J.T."/>
        </authorList>
    </citation>
    <scope>NUCLEOTIDE SEQUENCE [LARGE SCALE GENOMIC DNA]</scope>
    <source>
        <strain evidence="6">cv. Da-Ae</strain>
        <tissue evidence="5">Seedling</tissue>
    </source>
</reference>
<dbReference type="InterPro" id="IPR011713">
    <property type="entry name" value="Leu-rich_rpt_3"/>
</dbReference>
<dbReference type="InterPro" id="IPR003593">
    <property type="entry name" value="AAA+_ATPase"/>
</dbReference>
<dbReference type="Gene3D" id="3.40.50.300">
    <property type="entry name" value="P-loop containing nucleotide triphosphate hydrolases"/>
    <property type="match status" value="2"/>
</dbReference>
<dbReference type="InterPro" id="IPR044974">
    <property type="entry name" value="Disease_R_plants"/>
</dbReference>
<dbReference type="InterPro" id="IPR042197">
    <property type="entry name" value="Apaf_helical"/>
</dbReference>
<dbReference type="Pfam" id="PF07725">
    <property type="entry name" value="LRR_3"/>
    <property type="match status" value="2"/>
</dbReference>
<dbReference type="InterPro" id="IPR035897">
    <property type="entry name" value="Toll_tir_struct_dom_sf"/>
</dbReference>
<evidence type="ECO:0000256" key="1">
    <source>
        <dbReference type="ARBA" id="ARBA00022614"/>
    </source>
</evidence>
<dbReference type="InterPro" id="IPR027417">
    <property type="entry name" value="P-loop_NTPase"/>
</dbReference>
<dbReference type="InterPro" id="IPR002182">
    <property type="entry name" value="NB-ARC"/>
</dbReference>
<dbReference type="SMART" id="SM00255">
    <property type="entry name" value="TIR"/>
    <property type="match status" value="3"/>
</dbReference>
<dbReference type="Pfam" id="PF00931">
    <property type="entry name" value="NB-ARC"/>
    <property type="match status" value="2"/>
</dbReference>
<dbReference type="Pfam" id="PF01582">
    <property type="entry name" value="TIR"/>
    <property type="match status" value="3"/>
</dbReference>
<evidence type="ECO:0000256" key="3">
    <source>
        <dbReference type="ARBA" id="ARBA00023027"/>
    </source>
</evidence>
<dbReference type="PROSITE" id="PS50104">
    <property type="entry name" value="TIR"/>
    <property type="match status" value="3"/>
</dbReference>
<dbReference type="EMBL" id="JAGKQM010000019">
    <property type="protein sequence ID" value="KAH0857235.1"/>
    <property type="molecule type" value="Genomic_DNA"/>
</dbReference>
<evidence type="ECO:0000256" key="2">
    <source>
        <dbReference type="ARBA" id="ARBA00022737"/>
    </source>
</evidence>
<keyword evidence="3" id="KW-0520">NAD</keyword>
<dbReference type="Gene3D" id="1.10.8.430">
    <property type="entry name" value="Helical domain of apoptotic protease-activating factors"/>
    <property type="match status" value="3"/>
</dbReference>
<dbReference type="PANTHER" id="PTHR11017">
    <property type="entry name" value="LEUCINE-RICH REPEAT-CONTAINING PROTEIN"/>
    <property type="match status" value="1"/>
</dbReference>
<protein>
    <recommendedName>
        <fullName evidence="4">TIR domain-containing protein</fullName>
    </recommendedName>
</protein>
<dbReference type="InterPro" id="IPR058192">
    <property type="entry name" value="WHD_ROQ1-like"/>
</dbReference>
<feature type="domain" description="TIR" evidence="4">
    <location>
        <begin position="2050"/>
        <end position="2217"/>
    </location>
</feature>